<organism evidence="2 3">
    <name type="scientific">Colocasia esculenta</name>
    <name type="common">Wild taro</name>
    <name type="synonym">Arum esculentum</name>
    <dbReference type="NCBI Taxonomy" id="4460"/>
    <lineage>
        <taxon>Eukaryota</taxon>
        <taxon>Viridiplantae</taxon>
        <taxon>Streptophyta</taxon>
        <taxon>Embryophyta</taxon>
        <taxon>Tracheophyta</taxon>
        <taxon>Spermatophyta</taxon>
        <taxon>Magnoliopsida</taxon>
        <taxon>Liliopsida</taxon>
        <taxon>Araceae</taxon>
        <taxon>Aroideae</taxon>
        <taxon>Colocasieae</taxon>
        <taxon>Colocasia</taxon>
    </lineage>
</organism>
<proteinExistence type="predicted"/>
<dbReference type="Proteomes" id="UP000652761">
    <property type="component" value="Unassembled WGS sequence"/>
</dbReference>
<accession>A0A843XV34</accession>
<keyword evidence="3" id="KW-1185">Reference proteome</keyword>
<evidence type="ECO:0000256" key="1">
    <source>
        <dbReference type="SAM" id="MobiDB-lite"/>
    </source>
</evidence>
<protein>
    <submittedName>
        <fullName evidence="2">Uncharacterized protein</fullName>
    </submittedName>
</protein>
<feature type="region of interest" description="Disordered" evidence="1">
    <location>
        <begin position="1"/>
        <end position="44"/>
    </location>
</feature>
<comment type="caution">
    <text evidence="2">The sequence shown here is derived from an EMBL/GenBank/DDBJ whole genome shotgun (WGS) entry which is preliminary data.</text>
</comment>
<sequence length="220" mass="24528">MVSGARSGFSSGRRMSSGRGFSVASASGPSSVPPPLSVGSGQFTPSPPTVAGMIGCFRTSSFLAGASTGPKAEDVVNLQEAGGNFFDSTLREVWINGNHRSMHPSNEAQRVCQSPDPTLWRERALTWMRRDYWEGLCNIWSVERWRETSTTMKVYRAANPQANKHTSGSVSFATHQSRLEKELNGLRHFKRCLIRHIRKRGRISTFETEPERLRSRIANR</sequence>
<reference evidence="2" key="1">
    <citation type="submission" date="2017-07" db="EMBL/GenBank/DDBJ databases">
        <title>Taro Niue Genome Assembly and Annotation.</title>
        <authorList>
            <person name="Atibalentja N."/>
            <person name="Keating K."/>
            <person name="Fields C.J."/>
        </authorList>
    </citation>
    <scope>NUCLEOTIDE SEQUENCE</scope>
    <source>
        <strain evidence="2">Niue_2</strain>
        <tissue evidence="2">Leaf</tissue>
    </source>
</reference>
<gene>
    <name evidence="2" type="ORF">Taro_056022</name>
</gene>
<evidence type="ECO:0000313" key="3">
    <source>
        <dbReference type="Proteomes" id="UP000652761"/>
    </source>
</evidence>
<feature type="compositionally biased region" description="Low complexity" evidence="1">
    <location>
        <begin position="1"/>
        <end position="30"/>
    </location>
</feature>
<dbReference type="EMBL" id="NMUH01014576">
    <property type="protein sequence ID" value="MQM22962.1"/>
    <property type="molecule type" value="Genomic_DNA"/>
</dbReference>
<dbReference type="OrthoDB" id="629495at2759"/>
<dbReference type="AlphaFoldDB" id="A0A843XV34"/>
<name>A0A843XV34_COLES</name>
<dbReference type="Pfam" id="PF03004">
    <property type="entry name" value="Transposase_24"/>
    <property type="match status" value="1"/>
</dbReference>
<evidence type="ECO:0000313" key="2">
    <source>
        <dbReference type="EMBL" id="MQM22962.1"/>
    </source>
</evidence>
<dbReference type="InterPro" id="IPR004252">
    <property type="entry name" value="Probable_transposase_24"/>
</dbReference>